<dbReference type="EMBL" id="KY817360">
    <property type="protein sequence ID" value="ARK07709.1"/>
    <property type="molecule type" value="Genomic_DNA"/>
</dbReference>
<organism evidence="7 8">
    <name type="scientific">Rhodococcus phage Toil</name>
    <dbReference type="NCBI Taxonomy" id="1975614"/>
    <lineage>
        <taxon>Viruses</taxon>
        <taxon>Varidnaviria</taxon>
        <taxon>Bamfordvirae</taxon>
        <taxon>Preplasmiviricota</taxon>
        <taxon>Prepoliviricotina</taxon>
        <taxon>Tectiliviricetes</taxon>
        <taxon>Kalamavirales</taxon>
        <taxon>Tectiviridae</taxon>
        <taxon>Epsilontectivirus</taxon>
        <taxon>Epsilontectivirus toil</taxon>
    </lineage>
</organism>
<protein>
    <submittedName>
        <fullName evidence="7">Putative CHAP-domain endopeptidase</fullName>
    </submittedName>
</protein>
<dbReference type="InterPro" id="IPR051794">
    <property type="entry name" value="PG_Endopeptidase_C40"/>
</dbReference>
<evidence type="ECO:0000259" key="6">
    <source>
        <dbReference type="PROSITE" id="PS51935"/>
    </source>
</evidence>
<evidence type="ECO:0000313" key="8">
    <source>
        <dbReference type="Proteomes" id="UP000225832"/>
    </source>
</evidence>
<dbReference type="Pfam" id="PF00877">
    <property type="entry name" value="NLPC_P60"/>
    <property type="match status" value="1"/>
</dbReference>
<keyword evidence="5" id="KW-0472">Membrane</keyword>
<evidence type="ECO:0000256" key="2">
    <source>
        <dbReference type="ARBA" id="ARBA00022670"/>
    </source>
</evidence>
<feature type="domain" description="NlpC/P60" evidence="6">
    <location>
        <begin position="1"/>
        <end position="118"/>
    </location>
</feature>
<reference evidence="7 8" key="1">
    <citation type="submission" date="2017-03" db="EMBL/GenBank/DDBJ databases">
        <title>Complete genome of Rhodococcus opacus Tectivirus Toil.</title>
        <authorList>
            <person name="Gill J.J."/>
            <person name="Wang B."/>
            <person name="Young R."/>
            <person name="Chu K.-H."/>
        </authorList>
    </citation>
    <scope>NUCLEOTIDE SEQUENCE [LARGE SCALE GENOMIC DNA]</scope>
</reference>
<keyword evidence="5" id="KW-0812">Transmembrane</keyword>
<dbReference type="SUPFAM" id="SSF54001">
    <property type="entry name" value="Cysteine proteinases"/>
    <property type="match status" value="1"/>
</dbReference>
<proteinExistence type="inferred from homology"/>
<feature type="transmembrane region" description="Helical" evidence="5">
    <location>
        <begin position="188"/>
        <end position="210"/>
    </location>
</feature>
<dbReference type="InterPro" id="IPR000064">
    <property type="entry name" value="NLP_P60_dom"/>
</dbReference>
<accession>A0A1W6DXV0</accession>
<dbReference type="Gene3D" id="3.90.1720.10">
    <property type="entry name" value="endopeptidase domain like (from Nostoc punctiforme)"/>
    <property type="match status" value="1"/>
</dbReference>
<keyword evidence="8" id="KW-1185">Reference proteome</keyword>
<keyword evidence="5" id="KW-1133">Transmembrane helix</keyword>
<evidence type="ECO:0000256" key="4">
    <source>
        <dbReference type="ARBA" id="ARBA00022807"/>
    </source>
</evidence>
<keyword evidence="4" id="KW-0788">Thiol protease</keyword>
<dbReference type="InterPro" id="IPR038765">
    <property type="entry name" value="Papain-like_cys_pep_sf"/>
</dbReference>
<name>A0A1W6DXV0_9VIRU</name>
<dbReference type="PANTHER" id="PTHR47359:SF3">
    <property type="entry name" value="NLP_P60 DOMAIN-CONTAINING PROTEIN-RELATED"/>
    <property type="match status" value="1"/>
</dbReference>
<evidence type="ECO:0000313" key="7">
    <source>
        <dbReference type="EMBL" id="ARK07709.1"/>
    </source>
</evidence>
<gene>
    <name evidence="7" type="ORF">Toil_gp26</name>
</gene>
<sequence>MVDTEGMVQSALSKIGCPYVWGATGPDEFDCSGLVQWACKQNGISMGRTTYDQVFYGEEVVGSPQRGDLVFPDAGHVGIALGGDQMVHAPQPGENVKIGNYWTAPYAIRRIGTNSGSVGSTTVAPGFQAKSAGDTNLSDVVPGYGALQQQIDNLNSAVAEQVGIFKGFTTMLESVATFFNLLMSQQGWYRIGMVAIGTVVVFGGAGFLMADFSGRILNG</sequence>
<comment type="similarity">
    <text evidence="1">Belongs to the peptidase C40 family.</text>
</comment>
<keyword evidence="2" id="KW-0645">Protease</keyword>
<dbReference type="PANTHER" id="PTHR47359">
    <property type="entry name" value="PEPTIDOGLYCAN DL-ENDOPEPTIDASE CWLO"/>
    <property type="match status" value="1"/>
</dbReference>
<dbReference type="GO" id="GO:0006508">
    <property type="term" value="P:proteolysis"/>
    <property type="evidence" value="ECO:0007669"/>
    <property type="project" value="UniProtKB-KW"/>
</dbReference>
<evidence type="ECO:0000256" key="1">
    <source>
        <dbReference type="ARBA" id="ARBA00007074"/>
    </source>
</evidence>
<dbReference type="GO" id="GO:0008234">
    <property type="term" value="F:cysteine-type peptidase activity"/>
    <property type="evidence" value="ECO:0007669"/>
    <property type="project" value="UniProtKB-KW"/>
</dbReference>
<dbReference type="PROSITE" id="PS51935">
    <property type="entry name" value="NLPC_P60"/>
    <property type="match status" value="1"/>
</dbReference>
<evidence type="ECO:0000256" key="5">
    <source>
        <dbReference type="SAM" id="Phobius"/>
    </source>
</evidence>
<evidence type="ECO:0000256" key="3">
    <source>
        <dbReference type="ARBA" id="ARBA00022801"/>
    </source>
</evidence>
<dbReference type="Proteomes" id="UP000225832">
    <property type="component" value="Segment"/>
</dbReference>
<keyword evidence="3" id="KW-0378">Hydrolase</keyword>